<comment type="caution">
    <text evidence="2">The sequence shown here is derived from an EMBL/GenBank/DDBJ whole genome shotgun (WGS) entry which is preliminary data.</text>
</comment>
<sequence length="126" mass="14367">MKKVSLIIEKTDDGFLGRVSYKDDLIIEEAETLAKLDVGIKKILRDFYELELGSVYFEHKYDLSALFEKFDYLKISNVAKIAGMNASLLRQYVTGKKHASKSQAKKIEEAIHCIGKELSDIKVYSK</sequence>
<evidence type="ECO:0000259" key="1">
    <source>
        <dbReference type="PROSITE" id="PS50943"/>
    </source>
</evidence>
<dbReference type="RefSeq" id="WP_133996236.1">
    <property type="nucleotide sequence ID" value="NZ_SODV01000002.1"/>
</dbReference>
<accession>A0A4R8DFS2</accession>
<dbReference type="Proteomes" id="UP000294498">
    <property type="component" value="Unassembled WGS sequence"/>
</dbReference>
<dbReference type="EMBL" id="SODV01000002">
    <property type="protein sequence ID" value="TDW96188.1"/>
    <property type="molecule type" value="Genomic_DNA"/>
</dbReference>
<gene>
    <name evidence="2" type="ORF">EDB95_4012</name>
</gene>
<reference evidence="2 3" key="1">
    <citation type="submission" date="2019-03" db="EMBL/GenBank/DDBJ databases">
        <title>Genomic Encyclopedia of Type Strains, Phase IV (KMG-IV): sequencing the most valuable type-strain genomes for metagenomic binning, comparative biology and taxonomic classification.</title>
        <authorList>
            <person name="Goeker M."/>
        </authorList>
    </citation>
    <scope>NUCLEOTIDE SEQUENCE [LARGE SCALE GENOMIC DNA]</scope>
    <source>
        <strain evidence="2 3">DSM 100059</strain>
    </source>
</reference>
<protein>
    <recommendedName>
        <fullName evidence="1">HTH cro/C1-type domain-containing protein</fullName>
    </recommendedName>
</protein>
<evidence type="ECO:0000313" key="3">
    <source>
        <dbReference type="Proteomes" id="UP000294498"/>
    </source>
</evidence>
<evidence type="ECO:0000313" key="2">
    <source>
        <dbReference type="EMBL" id="TDW96188.1"/>
    </source>
</evidence>
<dbReference type="OrthoDB" id="676274at2"/>
<dbReference type="InterPro" id="IPR001387">
    <property type="entry name" value="Cro/C1-type_HTH"/>
</dbReference>
<organism evidence="2 3">
    <name type="scientific">Dinghuibacter silviterrae</name>
    <dbReference type="NCBI Taxonomy" id="1539049"/>
    <lineage>
        <taxon>Bacteria</taxon>
        <taxon>Pseudomonadati</taxon>
        <taxon>Bacteroidota</taxon>
        <taxon>Chitinophagia</taxon>
        <taxon>Chitinophagales</taxon>
        <taxon>Chitinophagaceae</taxon>
        <taxon>Dinghuibacter</taxon>
    </lineage>
</organism>
<dbReference type="PROSITE" id="PS50943">
    <property type="entry name" value="HTH_CROC1"/>
    <property type="match status" value="1"/>
</dbReference>
<keyword evidence="3" id="KW-1185">Reference proteome</keyword>
<feature type="domain" description="HTH cro/C1-type" evidence="1">
    <location>
        <begin position="78"/>
        <end position="121"/>
    </location>
</feature>
<dbReference type="AlphaFoldDB" id="A0A4R8DFS2"/>
<name>A0A4R8DFS2_9BACT</name>
<proteinExistence type="predicted"/>